<evidence type="ECO:0000256" key="1">
    <source>
        <dbReference type="SAM" id="SignalP"/>
    </source>
</evidence>
<dbReference type="STRING" id="999422.HMPREF9944_01869"/>
<dbReference type="Gene3D" id="1.25.10.10">
    <property type="entry name" value="Leucine-rich Repeat Variant"/>
    <property type="match status" value="1"/>
</dbReference>
<dbReference type="HOGENOM" id="CLU_378855_0_0_10"/>
<name>H1HNX5_9BACT</name>
<dbReference type="PATRIC" id="fig|999422.3.peg.1962"/>
<feature type="chain" id="PRO_5003550211" description="Gingipain domain-containing protein" evidence="1">
    <location>
        <begin position="22"/>
        <end position="724"/>
    </location>
</feature>
<protein>
    <recommendedName>
        <fullName evidence="4">Gingipain domain-containing protein</fullName>
    </recommendedName>
</protein>
<dbReference type="OrthoDB" id="619585at2"/>
<evidence type="ECO:0000313" key="3">
    <source>
        <dbReference type="Proteomes" id="UP000003167"/>
    </source>
</evidence>
<evidence type="ECO:0000313" key="2">
    <source>
        <dbReference type="EMBL" id="EHO68615.1"/>
    </source>
</evidence>
<dbReference type="EMBL" id="AGEK01000032">
    <property type="protein sequence ID" value="EHO68615.1"/>
    <property type="molecule type" value="Genomic_DNA"/>
</dbReference>
<dbReference type="InterPro" id="IPR016024">
    <property type="entry name" value="ARM-type_fold"/>
</dbReference>
<dbReference type="InterPro" id="IPR011989">
    <property type="entry name" value="ARM-like"/>
</dbReference>
<comment type="caution">
    <text evidence="2">The sequence shown here is derived from an EMBL/GenBank/DDBJ whole genome shotgun (WGS) entry which is preliminary data.</text>
</comment>
<proteinExistence type="predicted"/>
<evidence type="ECO:0008006" key="4">
    <source>
        <dbReference type="Google" id="ProtNLM"/>
    </source>
</evidence>
<gene>
    <name evidence="2" type="ORF">HMPREF9944_01869</name>
</gene>
<dbReference type="SUPFAM" id="SSF48371">
    <property type="entry name" value="ARM repeat"/>
    <property type="match status" value="1"/>
</dbReference>
<accession>H1HNX5</accession>
<dbReference type="AlphaFoldDB" id="H1HNX5"/>
<feature type="signal peptide" evidence="1">
    <location>
        <begin position="1"/>
        <end position="21"/>
    </location>
</feature>
<sequence>MKKRLIGLLLAWLSAAGMMQAAPAKHGFAIVVDPKSHAEAKTEINEYAHAIETLQGLKVHIVIDKWGVPDSIRKELYRLYRQKDGIIGAVLMGDIPVAMIRDAQHLTSAFKMDQQHDRKESSVPSDRYYDDFDLRFEYIGKDDDNPYFYYSLSASSAQVVQPELFTGRIRPTAKGALRYEQLRRYLRKATAEKQRHNRFDQMMYFSGHGYISASMEARMDEKLGWYEHFPWLKTQKDGISYIDHSQQDNVKFLLMNELQRPELDFAMLHHHGAPDTQYLNGAPQIASSEEAKAVIREYCRNYLRTRVQKGQDKDSVTQVLCKRFDIPATWLSDAFEPAVVRKDSLSAVNKDLVLADFSTYSYAPDCRVVVLDACFNGSFHLDDCIADEYIFGQGHTIACIANTVNVLQDKWADRYVGLLGLGMYVGNVARFSGYLESHCIGDPTFAFTPAVKMEEVNDLLASNDPVRWQKYIGENTLSDLRSMAMEKLWQQGKLSSAQLLRIFRTSKSALVRLQALVLLAEARDDNFIEAMKLGVDDSYELVQRFAINYIGKSGDERLVPALIGKSISNNTSERCNFSLMNAMTMFRKEPLLAEFARQFDRPEVRYVQKSQVRKDIEKAINNNAGKWTEYMENIIGSDTPIKRRLMSIRTSRNYCPPYYVPQLLEYLEKCDNPDIQVALFETLGWRRYSYMAPRIAAFAKACSEDSRYAEPVRKEALKTYNRLK</sequence>
<dbReference type="RefSeq" id="WP_008565884.1">
    <property type="nucleotide sequence ID" value="NZ_JH594506.1"/>
</dbReference>
<dbReference type="Proteomes" id="UP000003167">
    <property type="component" value="Unassembled WGS sequence"/>
</dbReference>
<organism evidence="2 3">
    <name type="scientific">Segatella maculosa OT 289</name>
    <dbReference type="NCBI Taxonomy" id="999422"/>
    <lineage>
        <taxon>Bacteria</taxon>
        <taxon>Pseudomonadati</taxon>
        <taxon>Bacteroidota</taxon>
        <taxon>Bacteroidia</taxon>
        <taxon>Bacteroidales</taxon>
        <taxon>Prevotellaceae</taxon>
        <taxon>Segatella</taxon>
    </lineage>
</organism>
<keyword evidence="1" id="KW-0732">Signal</keyword>
<keyword evidence="3" id="KW-1185">Reference proteome</keyword>
<reference evidence="2 3" key="1">
    <citation type="submission" date="2011-12" db="EMBL/GenBank/DDBJ databases">
        <title>The Genome Sequence of Prevotella maculosa OT 289.</title>
        <authorList>
            <consortium name="The Broad Institute Genome Sequencing Platform"/>
            <person name="Earl A."/>
            <person name="Ward D."/>
            <person name="Feldgarden M."/>
            <person name="Gevers D."/>
            <person name="Izard J."/>
            <person name="Blanton J.M."/>
            <person name="Mathney J."/>
            <person name="Tanner A.C."/>
            <person name="Dewhirst F.E."/>
            <person name="Young S.K."/>
            <person name="Zeng Q."/>
            <person name="Gargeya S."/>
            <person name="Fitzgerald M."/>
            <person name="Haas B."/>
            <person name="Abouelleil A."/>
            <person name="Alvarado L."/>
            <person name="Arachchi H.M."/>
            <person name="Berlin A."/>
            <person name="Chapman S.B."/>
            <person name="Gearin G."/>
            <person name="Goldberg J."/>
            <person name="Griggs A."/>
            <person name="Gujja S."/>
            <person name="Hansen M."/>
            <person name="Heiman D."/>
            <person name="Howarth C."/>
            <person name="Larimer J."/>
            <person name="Lui A."/>
            <person name="MacDonald P.J.P."/>
            <person name="McCowen C."/>
            <person name="Montmayeur A."/>
            <person name="Murphy C."/>
            <person name="Neiman D."/>
            <person name="Pearson M."/>
            <person name="Priest M."/>
            <person name="Roberts A."/>
            <person name="Saif S."/>
            <person name="Shea T."/>
            <person name="Sisk P."/>
            <person name="Stolte C."/>
            <person name="Sykes S."/>
            <person name="Wortman J."/>
            <person name="Nusbaum C."/>
            <person name="Birren B."/>
        </authorList>
    </citation>
    <scope>NUCLEOTIDE SEQUENCE [LARGE SCALE GENOMIC DNA]</scope>
    <source>
        <strain evidence="2 3">OT 289</strain>
    </source>
</reference>